<reference evidence="3 4" key="1">
    <citation type="submission" date="2019-03" db="EMBL/GenBank/DDBJ databases">
        <title>Genomic Encyclopedia of Type Strains, Phase IV (KMG-IV): sequencing the most valuable type-strain genomes for metagenomic binning, comparative biology and taxonomic classification.</title>
        <authorList>
            <person name="Goeker M."/>
        </authorList>
    </citation>
    <scope>NUCLEOTIDE SEQUENCE [LARGE SCALE GENOMIC DNA]</scope>
    <source>
        <strain evidence="3 4">DSM 15534</strain>
    </source>
</reference>
<protein>
    <submittedName>
        <fullName evidence="3">Putative membrane protein</fullName>
    </submittedName>
</protein>
<dbReference type="AlphaFoldDB" id="A0A4R1FV84"/>
<dbReference type="Proteomes" id="UP000294702">
    <property type="component" value="Unassembled WGS sequence"/>
</dbReference>
<comment type="caution">
    <text evidence="3">The sequence shown here is derived from an EMBL/GenBank/DDBJ whole genome shotgun (WGS) entry which is preliminary data.</text>
</comment>
<accession>A0A4R1FV84</accession>
<evidence type="ECO:0000313" key="3">
    <source>
        <dbReference type="EMBL" id="TCJ98773.1"/>
    </source>
</evidence>
<dbReference type="OrthoDB" id="1631120at2"/>
<proteinExistence type="predicted"/>
<sequence>MPLKERIFHAILFEIGAISVSALAVMLTGQATAQTAFTTTFLIGTIAMFWNFVFNYFFDKWATGKREQRSVKLRIFHTLSFEGGLLLFTIPVIAYFLQLTWLQALLADIGLTLLITVYAFFFNWGYDLLRVKVWVGD</sequence>
<feature type="domain" description="Chlorhexidine efflux transporter" evidence="2">
    <location>
        <begin position="2"/>
        <end position="62"/>
    </location>
</feature>
<evidence type="ECO:0000259" key="2">
    <source>
        <dbReference type="Pfam" id="PF05232"/>
    </source>
</evidence>
<feature type="transmembrane region" description="Helical" evidence="1">
    <location>
        <begin position="104"/>
        <end position="124"/>
    </location>
</feature>
<dbReference type="InterPro" id="IPR007896">
    <property type="entry name" value="BTP_bacteria"/>
</dbReference>
<feature type="domain" description="Chlorhexidine efflux transporter" evidence="2">
    <location>
        <begin position="69"/>
        <end position="130"/>
    </location>
</feature>
<evidence type="ECO:0000256" key="1">
    <source>
        <dbReference type="SAM" id="Phobius"/>
    </source>
</evidence>
<gene>
    <name evidence="3" type="ORF">EV694_1198</name>
</gene>
<keyword evidence="1" id="KW-1133">Transmembrane helix</keyword>
<feature type="transmembrane region" description="Helical" evidence="1">
    <location>
        <begin position="79"/>
        <end position="98"/>
    </location>
</feature>
<evidence type="ECO:0000313" key="4">
    <source>
        <dbReference type="Proteomes" id="UP000294702"/>
    </source>
</evidence>
<organism evidence="3 4">
    <name type="scientific">Volucribacter psittacicida</name>
    <dbReference type="NCBI Taxonomy" id="203482"/>
    <lineage>
        <taxon>Bacteria</taxon>
        <taxon>Pseudomonadati</taxon>
        <taxon>Pseudomonadota</taxon>
        <taxon>Gammaproteobacteria</taxon>
        <taxon>Pasteurellales</taxon>
        <taxon>Pasteurellaceae</taxon>
        <taxon>Volucribacter</taxon>
    </lineage>
</organism>
<keyword evidence="1" id="KW-0472">Membrane</keyword>
<keyword evidence="4" id="KW-1185">Reference proteome</keyword>
<dbReference type="NCBIfam" id="NF033664">
    <property type="entry name" value="PACE_transport"/>
    <property type="match status" value="1"/>
</dbReference>
<keyword evidence="1" id="KW-0812">Transmembrane</keyword>
<name>A0A4R1FV84_9PAST</name>
<dbReference type="InterPro" id="IPR058208">
    <property type="entry name" value="PACE"/>
</dbReference>
<feature type="transmembrane region" description="Helical" evidence="1">
    <location>
        <begin position="7"/>
        <end position="29"/>
    </location>
</feature>
<dbReference type="Pfam" id="PF05232">
    <property type="entry name" value="BTP"/>
    <property type="match status" value="2"/>
</dbReference>
<dbReference type="EMBL" id="SMFT01000002">
    <property type="protein sequence ID" value="TCJ98773.1"/>
    <property type="molecule type" value="Genomic_DNA"/>
</dbReference>
<feature type="transmembrane region" description="Helical" evidence="1">
    <location>
        <begin position="35"/>
        <end position="58"/>
    </location>
</feature>
<dbReference type="RefSeq" id="WP_132690456.1">
    <property type="nucleotide sequence ID" value="NZ_SMFT01000002.1"/>
</dbReference>